<reference evidence="2 3" key="1">
    <citation type="journal article" date="2021" name="Elife">
        <title>Chloroplast acquisition without the gene transfer in kleptoplastic sea slugs, Plakobranchus ocellatus.</title>
        <authorList>
            <person name="Maeda T."/>
            <person name="Takahashi S."/>
            <person name="Yoshida T."/>
            <person name="Shimamura S."/>
            <person name="Takaki Y."/>
            <person name="Nagai Y."/>
            <person name="Toyoda A."/>
            <person name="Suzuki Y."/>
            <person name="Arimoto A."/>
            <person name="Ishii H."/>
            <person name="Satoh N."/>
            <person name="Nishiyama T."/>
            <person name="Hasebe M."/>
            <person name="Maruyama T."/>
            <person name="Minagawa J."/>
            <person name="Obokata J."/>
            <person name="Shigenobu S."/>
        </authorList>
    </citation>
    <scope>NUCLEOTIDE SEQUENCE [LARGE SCALE GENOMIC DNA]</scope>
</reference>
<dbReference type="Proteomes" id="UP000762676">
    <property type="component" value="Unassembled WGS sequence"/>
</dbReference>
<dbReference type="EMBL" id="BMAT01007001">
    <property type="protein sequence ID" value="GFS23815.1"/>
    <property type="molecule type" value="Genomic_DNA"/>
</dbReference>
<feature type="domain" description="EGF-like" evidence="1">
    <location>
        <begin position="47"/>
        <end position="58"/>
    </location>
</feature>
<dbReference type="PROSITE" id="PS00022">
    <property type="entry name" value="EGF_1"/>
    <property type="match status" value="1"/>
</dbReference>
<organism evidence="2 3">
    <name type="scientific">Elysia marginata</name>
    <dbReference type="NCBI Taxonomy" id="1093978"/>
    <lineage>
        <taxon>Eukaryota</taxon>
        <taxon>Metazoa</taxon>
        <taxon>Spiralia</taxon>
        <taxon>Lophotrochozoa</taxon>
        <taxon>Mollusca</taxon>
        <taxon>Gastropoda</taxon>
        <taxon>Heterobranchia</taxon>
        <taxon>Euthyneura</taxon>
        <taxon>Panpulmonata</taxon>
        <taxon>Sacoglossa</taxon>
        <taxon>Placobranchoidea</taxon>
        <taxon>Plakobranchidae</taxon>
        <taxon>Elysia</taxon>
    </lineage>
</organism>
<name>A0AAV4JNE4_9GAST</name>
<accession>A0AAV4JNE4</accession>
<dbReference type="AlphaFoldDB" id="A0AAV4JNE4"/>
<protein>
    <recommendedName>
        <fullName evidence="1">EGF-like domain-containing protein</fullName>
    </recommendedName>
</protein>
<comment type="caution">
    <text evidence="2">The sequence shown here is derived from an EMBL/GenBank/DDBJ whole genome shotgun (WGS) entry which is preliminary data.</text>
</comment>
<evidence type="ECO:0000313" key="2">
    <source>
        <dbReference type="EMBL" id="GFS23815.1"/>
    </source>
</evidence>
<proteinExistence type="predicted"/>
<keyword evidence="3" id="KW-1185">Reference proteome</keyword>
<evidence type="ECO:0000259" key="1">
    <source>
        <dbReference type="PROSITE" id="PS00022"/>
    </source>
</evidence>
<evidence type="ECO:0000313" key="3">
    <source>
        <dbReference type="Proteomes" id="UP000762676"/>
    </source>
</evidence>
<dbReference type="InterPro" id="IPR000742">
    <property type="entry name" value="EGF"/>
</dbReference>
<sequence>MCTLLSPVLGNVTSRQMPVNLDTSLSCHVLLLDYVCLNGGRLQFGTCQCPLDFIGERCELVKPASWHVRDWSAVVTTYGAASPSYTIHNSAINDILDYSEAKVKIRGSDGSSTVFISQMYTAKFHSGSRVLSHLLLEKTSWNRLTPGGRRTVRYFHYDGSTQNLVFDGTAGGYVLSETPQAYQFLATSTNSYPEQISNNAANNANLKTILDNGCRIFRSTFAQDTNPQIVLQDTMQHINLYTSKYIKPPPKWHCQKHVLGGDSGFLRLEMSTGVPLGLKTVSGKERSYDPRWLSVSFSSLGAAFVKARGYILQGHRFRVKSGSDYNDAIDIILYHSKIWFVLSPYMAATSPVPFTTDQDDVVKSIVSLDGTRNLCAHVLESESVTSNSVQTGVSVNFSLDVRQWTKTFAVYSNSRQDLP</sequence>
<gene>
    <name evidence="2" type="ORF">ElyMa_003399300</name>
</gene>